<name>A0A151GDQ9_DRECN</name>
<protein>
    <submittedName>
        <fullName evidence="2">Uncharacterized protein</fullName>
    </submittedName>
</protein>
<sequence>MADAHSLALACWPATPTPFRPSPSQASCPALPRFPRGSSPRQLNSAVAVTATVEVTRPCRIGSPFSTRTCQAPPECEHLLAGAPMCRGLRPRTGGLVPAEPVPGHLGPRIESDGPSPAPRRASRPRMGLAVDCVPPAAHRTRRGKLRFCRLLPTAADGVDATGGTGISDIRTDRHDA</sequence>
<dbReference type="AlphaFoldDB" id="A0A151GDQ9"/>
<dbReference type="Proteomes" id="UP000076580">
    <property type="component" value="Chromosome 03"/>
</dbReference>
<dbReference type="RefSeq" id="XP_040654572.1">
    <property type="nucleotide sequence ID" value="XM_040804468.1"/>
</dbReference>
<organism evidence="2 3">
    <name type="scientific">Drechmeria coniospora</name>
    <name type="common">Nematophagous fungus</name>
    <name type="synonym">Meria coniospora</name>
    <dbReference type="NCBI Taxonomy" id="98403"/>
    <lineage>
        <taxon>Eukaryota</taxon>
        <taxon>Fungi</taxon>
        <taxon>Dikarya</taxon>
        <taxon>Ascomycota</taxon>
        <taxon>Pezizomycotina</taxon>
        <taxon>Sordariomycetes</taxon>
        <taxon>Hypocreomycetidae</taxon>
        <taxon>Hypocreales</taxon>
        <taxon>Ophiocordycipitaceae</taxon>
        <taxon>Drechmeria</taxon>
    </lineage>
</organism>
<reference evidence="2 3" key="1">
    <citation type="journal article" date="2016" name="Sci. Rep.">
        <title>Insights into Adaptations to a Near-Obligate Nematode Endoparasitic Lifestyle from the Finished Genome of Drechmeria coniospora.</title>
        <authorList>
            <person name="Zhang L."/>
            <person name="Zhou Z."/>
            <person name="Guo Q."/>
            <person name="Fokkens L."/>
            <person name="Miskei M."/>
            <person name="Pocsi I."/>
            <person name="Zhang W."/>
            <person name="Chen M."/>
            <person name="Wang L."/>
            <person name="Sun Y."/>
            <person name="Donzelli B.G."/>
            <person name="Gibson D.M."/>
            <person name="Nelson D.R."/>
            <person name="Luo J.G."/>
            <person name="Rep M."/>
            <person name="Liu H."/>
            <person name="Yang S."/>
            <person name="Wang J."/>
            <person name="Krasnoff S.B."/>
            <person name="Xu Y."/>
            <person name="Molnar I."/>
            <person name="Lin M."/>
        </authorList>
    </citation>
    <scope>NUCLEOTIDE SEQUENCE [LARGE SCALE GENOMIC DNA]</scope>
    <source>
        <strain evidence="2 3">ARSEF 6962</strain>
    </source>
</reference>
<keyword evidence="3" id="KW-1185">Reference proteome</keyword>
<evidence type="ECO:0000313" key="3">
    <source>
        <dbReference type="Proteomes" id="UP000076580"/>
    </source>
</evidence>
<dbReference type="InParanoid" id="A0A151GDQ9"/>
<dbReference type="EMBL" id="LAYC01000003">
    <property type="protein sequence ID" value="KYK55220.1"/>
    <property type="molecule type" value="Genomic_DNA"/>
</dbReference>
<accession>A0A151GDQ9</accession>
<feature type="region of interest" description="Disordered" evidence="1">
    <location>
        <begin position="157"/>
        <end position="177"/>
    </location>
</feature>
<feature type="region of interest" description="Disordered" evidence="1">
    <location>
        <begin position="96"/>
        <end position="128"/>
    </location>
</feature>
<proteinExistence type="predicted"/>
<evidence type="ECO:0000256" key="1">
    <source>
        <dbReference type="SAM" id="MobiDB-lite"/>
    </source>
</evidence>
<evidence type="ECO:0000313" key="2">
    <source>
        <dbReference type="EMBL" id="KYK55220.1"/>
    </source>
</evidence>
<comment type="caution">
    <text evidence="2">The sequence shown here is derived from an EMBL/GenBank/DDBJ whole genome shotgun (WGS) entry which is preliminary data.</text>
</comment>
<gene>
    <name evidence="2" type="ORF">DCS_07182</name>
</gene>
<dbReference type="GeneID" id="63719825"/>